<feature type="compositionally biased region" description="Polar residues" evidence="4">
    <location>
        <begin position="540"/>
        <end position="551"/>
    </location>
</feature>
<comment type="similarity">
    <text evidence="1">Belongs to the ADIP family.</text>
</comment>
<dbReference type="Pfam" id="PF11559">
    <property type="entry name" value="ADIP"/>
    <property type="match status" value="1"/>
</dbReference>
<protein>
    <recommendedName>
        <fullName evidence="7">Afadin and alpha-actinin-binding-domain-containing protein</fullName>
    </recommendedName>
</protein>
<dbReference type="AlphaFoldDB" id="A0AAV5AAC9"/>
<evidence type="ECO:0000256" key="4">
    <source>
        <dbReference type="SAM" id="MobiDB-lite"/>
    </source>
</evidence>
<feature type="coiled-coil region" evidence="3">
    <location>
        <begin position="212"/>
        <end position="239"/>
    </location>
</feature>
<keyword evidence="6" id="KW-1185">Reference proteome</keyword>
<dbReference type="InterPro" id="IPR021622">
    <property type="entry name" value="Afadin/alpha-actinin-bd"/>
</dbReference>
<dbReference type="Proteomes" id="UP001050691">
    <property type="component" value="Unassembled WGS sequence"/>
</dbReference>
<feature type="region of interest" description="Disordered" evidence="4">
    <location>
        <begin position="533"/>
        <end position="558"/>
    </location>
</feature>
<feature type="region of interest" description="Disordered" evidence="4">
    <location>
        <begin position="808"/>
        <end position="855"/>
    </location>
</feature>
<organism evidence="5 6">
    <name type="scientific">Clathrus columnatus</name>
    <dbReference type="NCBI Taxonomy" id="1419009"/>
    <lineage>
        <taxon>Eukaryota</taxon>
        <taxon>Fungi</taxon>
        <taxon>Dikarya</taxon>
        <taxon>Basidiomycota</taxon>
        <taxon>Agaricomycotina</taxon>
        <taxon>Agaricomycetes</taxon>
        <taxon>Phallomycetidae</taxon>
        <taxon>Phallales</taxon>
        <taxon>Clathraceae</taxon>
        <taxon>Clathrus</taxon>
    </lineage>
</organism>
<proteinExistence type="inferred from homology"/>
<evidence type="ECO:0000256" key="1">
    <source>
        <dbReference type="ARBA" id="ARBA00009291"/>
    </source>
</evidence>
<feature type="coiled-coil region" evidence="3">
    <location>
        <begin position="323"/>
        <end position="350"/>
    </location>
</feature>
<keyword evidence="2 3" id="KW-0175">Coiled coil</keyword>
<reference evidence="5" key="1">
    <citation type="submission" date="2021-10" db="EMBL/GenBank/DDBJ databases">
        <title>De novo Genome Assembly of Clathrus columnatus (Basidiomycota, Fungi) Using Illumina and Nanopore Sequence Data.</title>
        <authorList>
            <person name="Ogiso-Tanaka E."/>
            <person name="Itagaki H."/>
            <person name="Hosoya T."/>
            <person name="Hosaka K."/>
        </authorList>
    </citation>
    <scope>NUCLEOTIDE SEQUENCE</scope>
    <source>
        <strain evidence="5">MO-923</strain>
    </source>
</reference>
<comment type="caution">
    <text evidence="5">The sequence shown here is derived from an EMBL/GenBank/DDBJ whole genome shotgun (WGS) entry which is preliminary data.</text>
</comment>
<gene>
    <name evidence="5" type="ORF">Clacol_005798</name>
</gene>
<evidence type="ECO:0000256" key="3">
    <source>
        <dbReference type="SAM" id="Coils"/>
    </source>
</evidence>
<evidence type="ECO:0000313" key="6">
    <source>
        <dbReference type="Proteomes" id="UP001050691"/>
    </source>
</evidence>
<feature type="coiled-coil region" evidence="3">
    <location>
        <begin position="385"/>
        <end position="412"/>
    </location>
</feature>
<accession>A0AAV5AAC9</accession>
<sequence length="855" mass="94425">MAGPLRSGILEELNSTLPGISLSLNPSEDYEPSSTLQYVNAQLVAHGFARSPGISIDGISNEDGQKLVKCIMAMLSQRVEDLSRTEELGTKLRTLTYEYERSQSINRSAQEKAANAEREMTSFQSKLAASQRLYTAEVAAHKQTTSELQRTRTSMQYLRTTTQNELKRKEKDIERVLDRWTRVCDSQVKLGTVGIGLNCSNYAEACELFVGQGILEEALEQAEEARLELTKENEGFRSVLLGTANALQTMIYKTRTADQDTHVPEPSQLTPTAVFAPPTSCLTHPENAHLKIKELFSSLKEAVANTRRDASSIIKSPVSDEEVTMLRETINSLRSELDKARQISKQSEAQKVFDQHTKHAAERSRLSRGLVQPQVSNLSTDLITHTEQDELRKALDQRAEELEAERKKYTEATIKFGHEKSKLEAERRNFLEEKRRWAVDQMLAELPPTPPVQDPDLIPSPERQVKTKPAFPNHSRVTKIVAKSPKRAGVSLKSPSKKKTKIIFKEDRADTNQRTKMRSGKSFERVEVLYEPETNKQAKPESTITVDTSNLPPIKDFPPALQSQIRQNSLKDSKPSMPLVLPTTFSLPPPSPASSLSLQPLVVSSSSSLEPLFNHIPNSSTPVPSAQTTSTSSPSAFDNIPLIPSSSTLIPLIPSKRIRTFPSPRTPRALLNAGANGMMKHAYSPAKPSPLSRILMIADSPPSPGDDIGVIMEKDEAEVEPSKLVVPTRTDVSNTNDEASPLRERIEVKNAVAKLAKKSTLQDEKGKGKSKARTVTMEKENVEVVLKKTKPSVTDVPKKNTKTVSAMDDAPVMKHKSTKSSKLETQSQAQMVKPGGARRIPLGAPGAGKVNSRLI</sequence>
<name>A0AAV5AAC9_9AGAM</name>
<feature type="region of interest" description="Disordered" evidence="4">
    <location>
        <begin position="614"/>
        <end position="636"/>
    </location>
</feature>
<feature type="compositionally biased region" description="Low complexity" evidence="4">
    <location>
        <begin position="619"/>
        <end position="636"/>
    </location>
</feature>
<evidence type="ECO:0008006" key="7">
    <source>
        <dbReference type="Google" id="ProtNLM"/>
    </source>
</evidence>
<evidence type="ECO:0000256" key="2">
    <source>
        <dbReference type="ARBA" id="ARBA00023054"/>
    </source>
</evidence>
<evidence type="ECO:0000313" key="5">
    <source>
        <dbReference type="EMBL" id="GJJ11564.1"/>
    </source>
</evidence>
<dbReference type="EMBL" id="BPWL01000006">
    <property type="protein sequence ID" value="GJJ11564.1"/>
    <property type="molecule type" value="Genomic_DNA"/>
</dbReference>
<feature type="coiled-coil region" evidence="3">
    <location>
        <begin position="99"/>
        <end position="133"/>
    </location>
</feature>